<dbReference type="GO" id="GO:0015087">
    <property type="term" value="F:cobalt ion transmembrane transporter activity"/>
    <property type="evidence" value="ECO:0007669"/>
    <property type="project" value="UniProtKB-ARBA"/>
</dbReference>
<dbReference type="PATRIC" id="fig|1705565.3.peg.1288"/>
<dbReference type="PANTHER" id="PTHR43553">
    <property type="entry name" value="HEAVY METAL TRANSPORTER"/>
    <property type="match status" value="1"/>
</dbReference>
<dbReference type="GO" id="GO:0016887">
    <property type="term" value="F:ATP hydrolysis activity"/>
    <property type="evidence" value="ECO:0007669"/>
    <property type="project" value="InterPro"/>
</dbReference>
<sequence>MSFLTLTNASFAYPNGYKAVDRVNMSFNKGESVAIVGQNGAGKTTTVKMMNGLLKPSEGDVVIDGWNTRDYTTAQISRKVGYVFQNPDDQIFHNDVYSEIEFGPRKLGLPEEQVKANVMKAAELAGVVPFLKDNPYNLPYSMRKFVTIASVIAMDSSVIILDEPTAGQDLPAMERLANLIETLNQEGKTIITITHDMEFVVNNFHRVIVMANRQVIADDDKRAIFWNLDVLERAMLKQPHISRLGYSLGIGHNILAIPELADELAKHK</sequence>
<evidence type="ECO:0000256" key="5">
    <source>
        <dbReference type="ARBA" id="ARBA00022741"/>
    </source>
</evidence>
<dbReference type="FunFam" id="3.40.50.300:FF:000224">
    <property type="entry name" value="Energy-coupling factor transporter ATP-binding protein EcfA"/>
    <property type="match status" value="1"/>
</dbReference>
<evidence type="ECO:0000256" key="4">
    <source>
        <dbReference type="ARBA" id="ARBA00022475"/>
    </source>
</evidence>
<keyword evidence="8" id="KW-0472">Membrane</keyword>
<evidence type="ECO:0000259" key="9">
    <source>
        <dbReference type="PROSITE" id="PS50893"/>
    </source>
</evidence>
<dbReference type="GO" id="GO:0043190">
    <property type="term" value="C:ATP-binding cassette (ABC) transporter complex"/>
    <property type="evidence" value="ECO:0007669"/>
    <property type="project" value="TreeGrafter"/>
</dbReference>
<accession>A0A0M1N1G8</accession>
<evidence type="ECO:0000256" key="1">
    <source>
        <dbReference type="ARBA" id="ARBA00004202"/>
    </source>
</evidence>
<evidence type="ECO:0000256" key="6">
    <source>
        <dbReference type="ARBA" id="ARBA00022840"/>
    </source>
</evidence>
<keyword evidence="6 10" id="KW-0067">ATP-binding</keyword>
<evidence type="ECO:0000256" key="7">
    <source>
        <dbReference type="ARBA" id="ARBA00022967"/>
    </source>
</evidence>
<dbReference type="InterPro" id="IPR003593">
    <property type="entry name" value="AAA+_ATPase"/>
</dbReference>
<dbReference type="SUPFAM" id="SSF52540">
    <property type="entry name" value="P-loop containing nucleoside triphosphate hydrolases"/>
    <property type="match status" value="1"/>
</dbReference>
<dbReference type="OrthoDB" id="501320at2"/>
<evidence type="ECO:0000313" key="11">
    <source>
        <dbReference type="Proteomes" id="UP000036932"/>
    </source>
</evidence>
<dbReference type="SMART" id="SM00382">
    <property type="entry name" value="AAA"/>
    <property type="match status" value="1"/>
</dbReference>
<evidence type="ECO:0000313" key="10">
    <source>
        <dbReference type="EMBL" id="KOR76006.1"/>
    </source>
</evidence>
<gene>
    <name evidence="10" type="ORF">AM231_25495</name>
</gene>
<name>A0A0M1N1G8_9BACL</name>
<comment type="similarity">
    <text evidence="2">Belongs to the ABC transporter superfamily.</text>
</comment>
<comment type="subcellular location">
    <subcellularLocation>
        <location evidence="1">Cell membrane</location>
        <topology evidence="1">Peripheral membrane protein</topology>
    </subcellularLocation>
</comment>
<reference evidence="11" key="1">
    <citation type="submission" date="2015-08" db="EMBL/GenBank/DDBJ databases">
        <title>Genome sequencing project for genomic taxonomy and phylogenomics of Bacillus-like bacteria.</title>
        <authorList>
            <person name="Liu B."/>
            <person name="Wang J."/>
            <person name="Zhu Y."/>
            <person name="Liu G."/>
            <person name="Chen Q."/>
            <person name="Chen Z."/>
            <person name="Lan J."/>
            <person name="Che J."/>
            <person name="Ge C."/>
            <person name="Shi H."/>
            <person name="Pan Z."/>
            <person name="Liu X."/>
        </authorList>
    </citation>
    <scope>NUCLEOTIDE SEQUENCE [LARGE SCALE GENOMIC DNA]</scope>
    <source>
        <strain evidence="11">FJAT-22460</strain>
    </source>
</reference>
<evidence type="ECO:0000256" key="8">
    <source>
        <dbReference type="ARBA" id="ARBA00023136"/>
    </source>
</evidence>
<evidence type="ECO:0000256" key="3">
    <source>
        <dbReference type="ARBA" id="ARBA00022448"/>
    </source>
</evidence>
<dbReference type="InterPro" id="IPR015856">
    <property type="entry name" value="ABC_transpr_CbiO/EcfA_su"/>
</dbReference>
<organism evidence="10 11">
    <name type="scientific">Paenibacillus solani</name>
    <dbReference type="NCBI Taxonomy" id="1705565"/>
    <lineage>
        <taxon>Bacteria</taxon>
        <taxon>Bacillati</taxon>
        <taxon>Bacillota</taxon>
        <taxon>Bacilli</taxon>
        <taxon>Bacillales</taxon>
        <taxon>Paenibacillaceae</taxon>
        <taxon>Paenibacillus</taxon>
    </lineage>
</organism>
<dbReference type="PANTHER" id="PTHR43553:SF24">
    <property type="entry name" value="ENERGY-COUPLING FACTOR TRANSPORTER ATP-BINDING PROTEIN ECFA1"/>
    <property type="match status" value="1"/>
</dbReference>
<dbReference type="PROSITE" id="PS50893">
    <property type="entry name" value="ABC_TRANSPORTER_2"/>
    <property type="match status" value="1"/>
</dbReference>
<dbReference type="Gene3D" id="3.40.50.300">
    <property type="entry name" value="P-loop containing nucleotide triphosphate hydrolases"/>
    <property type="match status" value="1"/>
</dbReference>
<keyword evidence="4" id="KW-1003">Cell membrane</keyword>
<evidence type="ECO:0000256" key="2">
    <source>
        <dbReference type="ARBA" id="ARBA00005417"/>
    </source>
</evidence>
<dbReference type="GO" id="GO:0042626">
    <property type="term" value="F:ATPase-coupled transmembrane transporter activity"/>
    <property type="evidence" value="ECO:0007669"/>
    <property type="project" value="TreeGrafter"/>
</dbReference>
<keyword evidence="3" id="KW-0813">Transport</keyword>
<comment type="caution">
    <text evidence="10">The sequence shown here is derived from an EMBL/GenBank/DDBJ whole genome shotgun (WGS) entry which is preliminary data.</text>
</comment>
<protein>
    <submittedName>
        <fullName evidence="10">ABC transporter ATP-binding protein</fullName>
    </submittedName>
</protein>
<dbReference type="EMBL" id="LIUT01000008">
    <property type="protein sequence ID" value="KOR76006.1"/>
    <property type="molecule type" value="Genomic_DNA"/>
</dbReference>
<dbReference type="Proteomes" id="UP000036932">
    <property type="component" value="Unassembled WGS sequence"/>
</dbReference>
<keyword evidence="11" id="KW-1185">Reference proteome</keyword>
<dbReference type="CDD" id="cd03225">
    <property type="entry name" value="ABC_cobalt_CbiO_domain1"/>
    <property type="match status" value="1"/>
</dbReference>
<dbReference type="AlphaFoldDB" id="A0A0M1N1G8"/>
<keyword evidence="7" id="KW-1278">Translocase</keyword>
<feature type="domain" description="ABC transporter" evidence="9">
    <location>
        <begin position="4"/>
        <end position="237"/>
    </location>
</feature>
<dbReference type="Pfam" id="PF00005">
    <property type="entry name" value="ABC_tran"/>
    <property type="match status" value="1"/>
</dbReference>
<dbReference type="GO" id="GO:0005524">
    <property type="term" value="F:ATP binding"/>
    <property type="evidence" value="ECO:0007669"/>
    <property type="project" value="UniProtKB-KW"/>
</dbReference>
<dbReference type="InterPro" id="IPR027417">
    <property type="entry name" value="P-loop_NTPase"/>
</dbReference>
<keyword evidence="5" id="KW-0547">Nucleotide-binding</keyword>
<dbReference type="InterPro" id="IPR003439">
    <property type="entry name" value="ABC_transporter-like_ATP-bd"/>
</dbReference>
<proteinExistence type="inferred from homology"/>
<dbReference type="RefSeq" id="WP_054405174.1">
    <property type="nucleotide sequence ID" value="NZ_LIUT01000008.1"/>
</dbReference>
<dbReference type="InterPro" id="IPR050095">
    <property type="entry name" value="ECF_ABC_transporter_ATP-bd"/>
</dbReference>